<keyword evidence="3" id="KW-1185">Reference proteome</keyword>
<dbReference type="Proteomes" id="UP000618818">
    <property type="component" value="Unassembled WGS sequence"/>
</dbReference>
<keyword evidence="1" id="KW-0812">Transmembrane</keyword>
<protein>
    <recommendedName>
        <fullName evidence="4">DUF3352 domain-containing protein</fullName>
    </recommendedName>
</protein>
<feature type="transmembrane region" description="Helical" evidence="1">
    <location>
        <begin position="21"/>
        <end position="42"/>
    </location>
</feature>
<evidence type="ECO:0000256" key="1">
    <source>
        <dbReference type="SAM" id="Phobius"/>
    </source>
</evidence>
<proteinExistence type="predicted"/>
<gene>
    <name evidence="2" type="ORF">IEZ26_02530</name>
</gene>
<dbReference type="EMBL" id="JACXYZ010000001">
    <property type="protein sequence ID" value="MBD3923485.1"/>
    <property type="molecule type" value="Genomic_DNA"/>
</dbReference>
<keyword evidence="1" id="KW-1133">Transmembrane helix</keyword>
<accession>A0ABR8N6I1</accession>
<sequence length="361" mass="37313">MPHRDVPRAGTRGRSRGRTRAALAVVAVLVVAAAGIVVWRALTPSTPLQQAMELAPADATRFSWTDWDGVRRELDAGVGADSSAEEVDAFLVEAFAADLSSTSALGTSAGVMQEELGFSPATVSWELLAQSGAGAVDVLKVDDDVDLDAVADRLADLGWTEPDEEDGVWVGGPDVLAGVGSMLTPELQHVALLADDNLVLTSDQAPFLEQVLEGDGAPDDLADLAASLDEPLAAAVYDGAYACEHLAMAQADEDAQAEADQLVEAAGEVHPLTGFAMGVLPGGDVRAVLQVEDADDAADDAEARARLAAGPAPGQGGEFADRFSVERAGAEGREVVLDLRPVEGSYVLSDLTSGPVLFATC</sequence>
<keyword evidence="1" id="KW-0472">Membrane</keyword>
<name>A0ABR8N6I1_9ACTN</name>
<evidence type="ECO:0008006" key="4">
    <source>
        <dbReference type="Google" id="ProtNLM"/>
    </source>
</evidence>
<reference evidence="2 3" key="1">
    <citation type="submission" date="2020-09" db="EMBL/GenBank/DDBJ databases">
        <title>novel species in genus Nocardioides.</title>
        <authorList>
            <person name="Zhang G."/>
        </authorList>
    </citation>
    <scope>NUCLEOTIDE SEQUENCE [LARGE SCALE GENOMIC DNA]</scope>
    <source>
        <strain evidence="2 3">KCTC 39551</strain>
    </source>
</reference>
<comment type="caution">
    <text evidence="2">The sequence shown here is derived from an EMBL/GenBank/DDBJ whole genome shotgun (WGS) entry which is preliminary data.</text>
</comment>
<evidence type="ECO:0000313" key="3">
    <source>
        <dbReference type="Proteomes" id="UP000618818"/>
    </source>
</evidence>
<organism evidence="2 3">
    <name type="scientific">Nocardioides cavernae</name>
    <dbReference type="NCBI Taxonomy" id="1921566"/>
    <lineage>
        <taxon>Bacteria</taxon>
        <taxon>Bacillati</taxon>
        <taxon>Actinomycetota</taxon>
        <taxon>Actinomycetes</taxon>
        <taxon>Propionibacteriales</taxon>
        <taxon>Nocardioidaceae</taxon>
        <taxon>Nocardioides</taxon>
    </lineage>
</organism>
<evidence type="ECO:0000313" key="2">
    <source>
        <dbReference type="EMBL" id="MBD3923485.1"/>
    </source>
</evidence>
<dbReference type="RefSeq" id="WP_191193354.1">
    <property type="nucleotide sequence ID" value="NZ_JACXYZ010000001.1"/>
</dbReference>